<dbReference type="Proteomes" id="UP000215332">
    <property type="component" value="Chromosome 1"/>
</dbReference>
<dbReference type="EMBL" id="LT906441">
    <property type="protein sequence ID" value="SNV36497.1"/>
    <property type="molecule type" value="Genomic_DNA"/>
</dbReference>
<dbReference type="GO" id="GO:0008270">
    <property type="term" value="F:zinc ion binding"/>
    <property type="evidence" value="ECO:0007669"/>
    <property type="project" value="InterPro"/>
</dbReference>
<reference evidence="2 3" key="1">
    <citation type="submission" date="2017-06" db="EMBL/GenBank/DDBJ databases">
        <authorList>
            <consortium name="Pathogen Informatics"/>
        </authorList>
    </citation>
    <scope>NUCLEOTIDE SEQUENCE [LARGE SCALE GENOMIC DNA]</scope>
    <source>
        <strain evidence="2 3">NCTC11865</strain>
    </source>
</reference>
<organism evidence="2 3">
    <name type="scientific">Cutibacterium granulosum</name>
    <dbReference type="NCBI Taxonomy" id="33011"/>
    <lineage>
        <taxon>Bacteria</taxon>
        <taxon>Bacillati</taxon>
        <taxon>Actinomycetota</taxon>
        <taxon>Actinomycetes</taxon>
        <taxon>Propionibacteriales</taxon>
        <taxon>Propionibacteriaceae</taxon>
        <taxon>Cutibacterium</taxon>
    </lineage>
</organism>
<sequence>MRATTIGSVPGTDMRGCLAEVAELFDDLIALPELPARGASAGMAGRLTAVLCGLDVDLGPGGWRLADSSDAAHRRARALLRQDLDDVEETLADSQTCAKIAFCGPVTAMTLLHLPRGEVVLADHGAVREVVQSMASGLAELVDELHRRMPQVEWTLQLDEPALPAVLAGRIPTQSGLHTLAPVSIHEARRSWQILTEALDGIAVALHCCAPGVPLEELGTAIDAVFLDLTAALATGSGTGMDTVAGRLEAGRQVGLGVIATDVPDVVAPADRIITTVVQLTRRWGIDPALVVDHGLLTPACGLAGWSVPAAREQMRQLTRAARLVDEQLGYGK</sequence>
<dbReference type="SUPFAM" id="SSF51726">
    <property type="entry name" value="UROD/MetE-like"/>
    <property type="match status" value="1"/>
</dbReference>
<evidence type="ECO:0000313" key="3">
    <source>
        <dbReference type="Proteomes" id="UP000215332"/>
    </source>
</evidence>
<dbReference type="eggNOG" id="COG0620">
    <property type="taxonomic scope" value="Bacteria"/>
</dbReference>
<dbReference type="Pfam" id="PF01717">
    <property type="entry name" value="Meth_synt_2"/>
    <property type="match status" value="1"/>
</dbReference>
<proteinExistence type="predicted"/>
<dbReference type="InterPro" id="IPR002629">
    <property type="entry name" value="Met_Synth_C/arc"/>
</dbReference>
<dbReference type="GO" id="GO:0009086">
    <property type="term" value="P:methionine biosynthetic process"/>
    <property type="evidence" value="ECO:0007669"/>
    <property type="project" value="InterPro"/>
</dbReference>
<dbReference type="KEGG" id="cgrn:4412665_01371"/>
<gene>
    <name evidence="2" type="ORF">SAMEA4412665_01371</name>
</gene>
<dbReference type="GO" id="GO:0003871">
    <property type="term" value="F:5-methyltetrahydropteroyltriglutamate-homocysteine S-methyltransferase activity"/>
    <property type="evidence" value="ECO:0007669"/>
    <property type="project" value="InterPro"/>
</dbReference>
<dbReference type="AlphaFoldDB" id="A0A239WPX7"/>
<protein>
    <submittedName>
        <fullName evidence="2">Cobalamin-independent synthase, Catalytic domain</fullName>
    </submittedName>
</protein>
<dbReference type="Gene3D" id="3.20.20.210">
    <property type="match status" value="1"/>
</dbReference>
<evidence type="ECO:0000313" key="2">
    <source>
        <dbReference type="EMBL" id="SNV36497.1"/>
    </source>
</evidence>
<accession>A0A239WPX7</accession>
<name>A0A239WPX7_9ACTN</name>
<feature type="domain" description="Cobalamin-independent methionine synthase MetE C-terminal/archaeal" evidence="1">
    <location>
        <begin position="95"/>
        <end position="323"/>
    </location>
</feature>
<dbReference type="InterPro" id="IPR038071">
    <property type="entry name" value="UROD/MetE-like_sf"/>
</dbReference>
<evidence type="ECO:0000259" key="1">
    <source>
        <dbReference type="Pfam" id="PF01717"/>
    </source>
</evidence>